<dbReference type="InterPro" id="IPR011990">
    <property type="entry name" value="TPR-like_helical_dom_sf"/>
</dbReference>
<comment type="subcellular location">
    <subcellularLocation>
        <location evidence="1">Cell membrane</location>
        <topology evidence="1">Multi-pass membrane protein</topology>
    </subcellularLocation>
</comment>
<dbReference type="GO" id="GO:0009103">
    <property type="term" value="P:lipopolysaccharide biosynthetic process"/>
    <property type="evidence" value="ECO:0007669"/>
    <property type="project" value="UniProtKB-ARBA"/>
</dbReference>
<dbReference type="PANTHER" id="PTHR33908:SF3">
    <property type="entry name" value="UNDECAPRENYL PHOSPHATE-ALPHA-4-AMINO-4-DEOXY-L-ARABINOSE ARABINOSYL TRANSFERASE"/>
    <property type="match status" value="1"/>
</dbReference>
<dbReference type="Gene3D" id="1.25.40.10">
    <property type="entry name" value="Tetratricopeptide repeat domain"/>
    <property type="match status" value="1"/>
</dbReference>
<dbReference type="SUPFAM" id="SSF48452">
    <property type="entry name" value="TPR-like"/>
    <property type="match status" value="1"/>
</dbReference>
<evidence type="ECO:0000256" key="7">
    <source>
        <dbReference type="ARBA" id="ARBA00023136"/>
    </source>
</evidence>
<keyword evidence="2" id="KW-1003">Cell membrane</keyword>
<evidence type="ECO:0000256" key="2">
    <source>
        <dbReference type="ARBA" id="ARBA00022475"/>
    </source>
</evidence>
<name>A0A538SA75_UNCEI</name>
<evidence type="ECO:0000256" key="6">
    <source>
        <dbReference type="ARBA" id="ARBA00022989"/>
    </source>
</evidence>
<feature type="compositionally biased region" description="Low complexity" evidence="8">
    <location>
        <begin position="49"/>
        <end position="58"/>
    </location>
</feature>
<feature type="compositionally biased region" description="Basic and acidic residues" evidence="8">
    <location>
        <begin position="24"/>
        <end position="46"/>
    </location>
</feature>
<proteinExistence type="predicted"/>
<keyword evidence="7 9" id="KW-0472">Membrane</keyword>
<evidence type="ECO:0000256" key="5">
    <source>
        <dbReference type="ARBA" id="ARBA00022692"/>
    </source>
</evidence>
<dbReference type="Pfam" id="PF13231">
    <property type="entry name" value="PMT_2"/>
    <property type="match status" value="1"/>
</dbReference>
<dbReference type="GO" id="GO:0016763">
    <property type="term" value="F:pentosyltransferase activity"/>
    <property type="evidence" value="ECO:0007669"/>
    <property type="project" value="TreeGrafter"/>
</dbReference>
<evidence type="ECO:0000256" key="3">
    <source>
        <dbReference type="ARBA" id="ARBA00022676"/>
    </source>
</evidence>
<keyword evidence="3" id="KW-0328">Glycosyltransferase</keyword>
<keyword evidence="6 9" id="KW-1133">Transmembrane helix</keyword>
<evidence type="ECO:0000256" key="9">
    <source>
        <dbReference type="SAM" id="Phobius"/>
    </source>
</evidence>
<dbReference type="InterPro" id="IPR038731">
    <property type="entry name" value="RgtA/B/C-like"/>
</dbReference>
<keyword evidence="5 9" id="KW-0812">Transmembrane</keyword>
<organism evidence="11 12">
    <name type="scientific">Eiseniibacteriota bacterium</name>
    <dbReference type="NCBI Taxonomy" id="2212470"/>
    <lineage>
        <taxon>Bacteria</taxon>
        <taxon>Candidatus Eiseniibacteriota</taxon>
    </lineage>
</organism>
<feature type="transmembrane region" description="Helical" evidence="9">
    <location>
        <begin position="378"/>
        <end position="399"/>
    </location>
</feature>
<evidence type="ECO:0000256" key="4">
    <source>
        <dbReference type="ARBA" id="ARBA00022679"/>
    </source>
</evidence>
<reference evidence="11 12" key="1">
    <citation type="journal article" date="2019" name="Nat. Microbiol.">
        <title>Mediterranean grassland soil C-N compound turnover is dependent on rainfall and depth, and is mediated by genomically divergent microorganisms.</title>
        <authorList>
            <person name="Diamond S."/>
            <person name="Andeer P.F."/>
            <person name="Li Z."/>
            <person name="Crits-Christoph A."/>
            <person name="Burstein D."/>
            <person name="Anantharaman K."/>
            <person name="Lane K.R."/>
            <person name="Thomas B.C."/>
            <person name="Pan C."/>
            <person name="Northen T.R."/>
            <person name="Banfield J.F."/>
        </authorList>
    </citation>
    <scope>NUCLEOTIDE SEQUENCE [LARGE SCALE GENOMIC DNA]</scope>
    <source>
        <strain evidence="11">WS_3</strain>
    </source>
</reference>
<dbReference type="InterPro" id="IPR050297">
    <property type="entry name" value="LipidA_mod_glycosyltrf_83"/>
</dbReference>
<accession>A0A538SA75</accession>
<feature type="transmembrane region" description="Helical" evidence="9">
    <location>
        <begin position="284"/>
        <end position="305"/>
    </location>
</feature>
<dbReference type="EMBL" id="VBOT01000148">
    <property type="protein sequence ID" value="TMQ48267.1"/>
    <property type="molecule type" value="Genomic_DNA"/>
</dbReference>
<evidence type="ECO:0000313" key="11">
    <source>
        <dbReference type="EMBL" id="TMQ48267.1"/>
    </source>
</evidence>
<feature type="transmembrane region" description="Helical" evidence="9">
    <location>
        <begin position="346"/>
        <end position="366"/>
    </location>
</feature>
<dbReference type="PANTHER" id="PTHR33908">
    <property type="entry name" value="MANNOSYLTRANSFERASE YKCB-RELATED"/>
    <property type="match status" value="1"/>
</dbReference>
<gene>
    <name evidence="11" type="ORF">E6K73_12355</name>
</gene>
<evidence type="ECO:0000256" key="8">
    <source>
        <dbReference type="SAM" id="MobiDB-lite"/>
    </source>
</evidence>
<dbReference type="AlphaFoldDB" id="A0A538SA75"/>
<dbReference type="GO" id="GO:0005886">
    <property type="term" value="C:plasma membrane"/>
    <property type="evidence" value="ECO:0007669"/>
    <property type="project" value="UniProtKB-SubCell"/>
</dbReference>
<protein>
    <submittedName>
        <fullName evidence="11">Phospholipid carrier-dependent glycosyltransferase</fullName>
    </submittedName>
</protein>
<feature type="transmembrane region" description="Helical" evidence="9">
    <location>
        <begin position="200"/>
        <end position="226"/>
    </location>
</feature>
<evidence type="ECO:0000313" key="12">
    <source>
        <dbReference type="Proteomes" id="UP000320184"/>
    </source>
</evidence>
<evidence type="ECO:0000256" key="1">
    <source>
        <dbReference type="ARBA" id="ARBA00004651"/>
    </source>
</evidence>
<feature type="domain" description="Glycosyltransferase RgtA/B/C/D-like" evidence="10">
    <location>
        <begin position="169"/>
        <end position="298"/>
    </location>
</feature>
<feature type="region of interest" description="Disordered" evidence="8">
    <location>
        <begin position="1"/>
        <end position="60"/>
    </location>
</feature>
<comment type="caution">
    <text evidence="11">The sequence shown here is derived from an EMBL/GenBank/DDBJ whole genome shotgun (WGS) entry which is preliminary data.</text>
</comment>
<dbReference type="GO" id="GO:0010041">
    <property type="term" value="P:response to iron(III) ion"/>
    <property type="evidence" value="ECO:0007669"/>
    <property type="project" value="TreeGrafter"/>
</dbReference>
<feature type="transmembrane region" description="Helical" evidence="9">
    <location>
        <begin position="405"/>
        <end position="422"/>
    </location>
</feature>
<sequence length="821" mass="88409">MEIHRGGATWRGGMQRRPNAGDFLTRDTKRSPREPRQRAAAGDRRAARQARGPGAEAPSGAVAPAPFPWPALVGIAIVAAVLRQWHIRHGLPDFTEEAQPFKKAFDMWGWQRGAPDLNPHFFFYPTLSFYLHFLVQNLHYAIGRLAGAFHTRSDYLVSYFLDPTPMVVAGRLLGVLADIATVIGIGVLGERVRRGAGLAAAALVTFSPTMILDSRSIFCDTLMAAFSVWALERMLAYRADGRRASLIASVVLIGLAAGSKYPAALLVLPLAWVMGERRGARASWPWAGAAAAAFAVFLATSPYVILDFGEFWNGIARLGRLPSEGLLGSEEHRGLGYYAAKLGLELGWAGTALLILSLVLTIARAWRRRAAGHAAPAGREAIALWIFLLVFGVPISLGRIEAERYLVPIIPAAAALASLAAFDLADRWRGPWRAAALGGLLAALVIPGAVAGVRAASTGAGTTQLEARRWLEAHLTGRDLLVQEEYGAVLLTSATVDELGKSPAFQSASEPLQRRFRSQRTFHAVDIPLTTSGHATVTVRVPGGKSVLVDVFPHAVGFNQMFYDPPLYEGVDYVLTSSAVRGRYEAEPAAFPVTNRFYRFLDATSQRVATFHSGAGTEGPEIRICRLDDRAKSGIRARFGTLDPLWWANLVPEAFRDTIAALARRSGAATTPALRDSAGRPSLWVTALRSAFADRIRPFAQRMGLALLDVGRFREAERFGAAILEVVPDDGPACGLFAGATLKLGEPQAARAAIERFLSLRDPKGNGLPEVRLEYAKVLAQSGDREQARAELERVAAMSGTGTSVGRAARALLADLGGAGR</sequence>
<feature type="transmembrane region" description="Helical" evidence="9">
    <location>
        <begin position="168"/>
        <end position="188"/>
    </location>
</feature>
<dbReference type="Proteomes" id="UP000320184">
    <property type="component" value="Unassembled WGS sequence"/>
</dbReference>
<feature type="transmembrane region" description="Helical" evidence="9">
    <location>
        <begin position="121"/>
        <end position="142"/>
    </location>
</feature>
<keyword evidence="4 11" id="KW-0808">Transferase</keyword>
<evidence type="ECO:0000259" key="10">
    <source>
        <dbReference type="Pfam" id="PF13231"/>
    </source>
</evidence>
<feature type="transmembrane region" description="Helical" evidence="9">
    <location>
        <begin position="434"/>
        <end position="453"/>
    </location>
</feature>
<feature type="transmembrane region" description="Helical" evidence="9">
    <location>
        <begin position="246"/>
        <end position="272"/>
    </location>
</feature>